<sequence>MKQLSMQELKEVNGGNRISDAWNATKSWFGDVK</sequence>
<dbReference type="InterPro" id="IPR010133">
    <property type="entry name" value="Bacteriocin_signal_seq"/>
</dbReference>
<comment type="caution">
    <text evidence="1">The sequence shown here is derived from an EMBL/GenBank/DDBJ whole genome shotgun (WGS) entry which is preliminary data.</text>
</comment>
<reference evidence="1 2" key="1">
    <citation type="journal article" date="2018" name="Vet. Microbiol.">
        <title>Characterisation of Staphylococcus felis isolated from cats using whole genome sequencing.</title>
        <authorList>
            <person name="Worthing K."/>
            <person name="Pang S."/>
            <person name="Trott D.J."/>
            <person name="Abraham S."/>
            <person name="Coombs G.W."/>
            <person name="Jordan D."/>
            <person name="McIntyre L."/>
            <person name="Davies M.R."/>
            <person name="Norris J."/>
        </authorList>
    </citation>
    <scope>NUCLEOTIDE SEQUENCE [LARGE SCALE GENOMIC DNA]</scope>
    <source>
        <strain evidence="1 2">F9</strain>
    </source>
</reference>
<name>A0A3E0IK98_9STAP</name>
<feature type="non-terminal residue" evidence="1">
    <location>
        <position position="33"/>
    </location>
</feature>
<accession>A0A3E0IK98</accession>
<dbReference type="EMBL" id="QKXQ01000782">
    <property type="protein sequence ID" value="REH88081.1"/>
    <property type="molecule type" value="Genomic_DNA"/>
</dbReference>
<proteinExistence type="predicted"/>
<gene>
    <name evidence="1" type="ORF">DOS83_14595</name>
</gene>
<organism evidence="1 2">
    <name type="scientific">Staphylococcus felis</name>
    <dbReference type="NCBI Taxonomy" id="46127"/>
    <lineage>
        <taxon>Bacteria</taxon>
        <taxon>Bacillati</taxon>
        <taxon>Bacillota</taxon>
        <taxon>Bacilli</taxon>
        <taxon>Bacillales</taxon>
        <taxon>Staphylococcaceae</taxon>
        <taxon>Staphylococcus</taxon>
    </lineage>
</organism>
<protein>
    <recommendedName>
        <fullName evidence="3">Bacteriocin</fullName>
    </recommendedName>
</protein>
<dbReference type="Proteomes" id="UP000256562">
    <property type="component" value="Unassembled WGS sequence"/>
</dbReference>
<dbReference type="NCBIfam" id="TIGR01847">
    <property type="entry name" value="bacteriocin_sig"/>
    <property type="match status" value="1"/>
</dbReference>
<evidence type="ECO:0000313" key="2">
    <source>
        <dbReference type="Proteomes" id="UP000256562"/>
    </source>
</evidence>
<evidence type="ECO:0008006" key="3">
    <source>
        <dbReference type="Google" id="ProtNLM"/>
    </source>
</evidence>
<evidence type="ECO:0000313" key="1">
    <source>
        <dbReference type="EMBL" id="REH88081.1"/>
    </source>
</evidence>
<dbReference type="AlphaFoldDB" id="A0A3E0IK98"/>